<sequence length="300" mass="29370">MAHAQATRTWVSGVGDDVNPCSRTAPCKTFAGAISKTAAGGEINCLDPAGYGTVTITKSMSIYCDGAVGSVLNSGGINGIIINDSATATPGTVVVYLEGLDVEGAGTIPGSSGIRFLSGASLHVRNVRIRDQTGGQGHGIAFVPTSTASTARLIVENVTISNTGSGGVGAAIVVNPGAGVSATALISKSHFHRGNFGVVADSSGGAAGINIVVRDTVANGFTNTAFLTTGNNIGMLVNESAATASGTGLAASGATTIRVGSSVIVGNGTSVSGNVLSFGDNRINANGNDAIPGPVPGGSH</sequence>
<reference evidence="1 2" key="1">
    <citation type="submission" date="2017-03" db="EMBL/GenBank/DDBJ databases">
        <authorList>
            <person name="Safronova V.I."/>
            <person name="Sazanova A.L."/>
            <person name="Chirak E.R."/>
        </authorList>
    </citation>
    <scope>NUCLEOTIDE SEQUENCE [LARGE SCALE GENOMIC DNA]</scope>
    <source>
        <strain evidence="1 2">Opo-243</strain>
    </source>
</reference>
<dbReference type="EMBL" id="MZXW01000007">
    <property type="protein sequence ID" value="RXT52360.1"/>
    <property type="molecule type" value="Genomic_DNA"/>
</dbReference>
<comment type="caution">
    <text evidence="1">The sequence shown here is derived from an EMBL/GenBank/DDBJ whole genome shotgun (WGS) entry which is preliminary data.</text>
</comment>
<dbReference type="OrthoDB" id="5498325at2"/>
<accession>A0A4Q1VLV0</accession>
<evidence type="ECO:0000313" key="2">
    <source>
        <dbReference type="Proteomes" id="UP000290819"/>
    </source>
</evidence>
<keyword evidence="2" id="KW-1185">Reference proteome</keyword>
<protein>
    <recommendedName>
        <fullName evidence="3">Right-handed parallel beta-helix repeat-containing protein</fullName>
    </recommendedName>
</protein>
<evidence type="ECO:0008006" key="3">
    <source>
        <dbReference type="Google" id="ProtNLM"/>
    </source>
</evidence>
<dbReference type="AlphaFoldDB" id="A0A4Q1VLV0"/>
<dbReference type="InterPro" id="IPR011050">
    <property type="entry name" value="Pectin_lyase_fold/virulence"/>
</dbReference>
<evidence type="ECO:0000313" key="1">
    <source>
        <dbReference type="EMBL" id="RXT52360.1"/>
    </source>
</evidence>
<organism evidence="1 2">
    <name type="scientific">Bradyrhizobium betae</name>
    <dbReference type="NCBI Taxonomy" id="244734"/>
    <lineage>
        <taxon>Bacteria</taxon>
        <taxon>Pseudomonadati</taxon>
        <taxon>Pseudomonadota</taxon>
        <taxon>Alphaproteobacteria</taxon>
        <taxon>Hyphomicrobiales</taxon>
        <taxon>Nitrobacteraceae</taxon>
        <taxon>Bradyrhizobium</taxon>
    </lineage>
</organism>
<proteinExistence type="predicted"/>
<dbReference type="SUPFAM" id="SSF51126">
    <property type="entry name" value="Pectin lyase-like"/>
    <property type="match status" value="1"/>
</dbReference>
<name>A0A4Q1VLV0_9BRAD</name>
<dbReference type="Proteomes" id="UP000290819">
    <property type="component" value="Unassembled WGS sequence"/>
</dbReference>
<gene>
    <name evidence="1" type="ORF">B5V03_04305</name>
</gene>